<feature type="domain" description="HEPN" evidence="1">
    <location>
        <begin position="11"/>
        <end position="117"/>
    </location>
</feature>
<dbReference type="Gene3D" id="1.20.120.330">
    <property type="entry name" value="Nucleotidyltransferases domain 2"/>
    <property type="match status" value="1"/>
</dbReference>
<comment type="caution">
    <text evidence="2">The sequence shown here is derived from an EMBL/GenBank/DDBJ whole genome shotgun (WGS) entry which is preliminary data.</text>
</comment>
<evidence type="ECO:0000259" key="1">
    <source>
        <dbReference type="PROSITE" id="PS50910"/>
    </source>
</evidence>
<organism evidence="2 3">
    <name type="scientific">Candidatus Gottesmanbacteria bacterium RIFCSPHIGHO2_01_FULL_46_14</name>
    <dbReference type="NCBI Taxonomy" id="1798380"/>
    <lineage>
        <taxon>Bacteria</taxon>
        <taxon>Candidatus Gottesmaniibacteriota</taxon>
    </lineage>
</organism>
<proteinExistence type="predicted"/>
<gene>
    <name evidence="2" type="ORF">A2875_03980</name>
</gene>
<name>A0A1F5ZQR2_9BACT</name>
<reference evidence="2 3" key="1">
    <citation type="journal article" date="2016" name="Nat. Commun.">
        <title>Thousands of microbial genomes shed light on interconnected biogeochemical processes in an aquifer system.</title>
        <authorList>
            <person name="Anantharaman K."/>
            <person name="Brown C.T."/>
            <person name="Hug L.A."/>
            <person name="Sharon I."/>
            <person name="Castelle C.J."/>
            <person name="Probst A.J."/>
            <person name="Thomas B.C."/>
            <person name="Singh A."/>
            <person name="Wilkins M.J."/>
            <person name="Karaoz U."/>
            <person name="Brodie E.L."/>
            <person name="Williams K.H."/>
            <person name="Hubbard S.S."/>
            <person name="Banfield J.F."/>
        </authorList>
    </citation>
    <scope>NUCLEOTIDE SEQUENCE [LARGE SCALE GENOMIC DNA]</scope>
</reference>
<accession>A0A1F5ZQR2</accession>
<dbReference type="EMBL" id="MFJJ01000012">
    <property type="protein sequence ID" value="OGG14846.1"/>
    <property type="molecule type" value="Genomic_DNA"/>
</dbReference>
<dbReference type="SUPFAM" id="SSF81593">
    <property type="entry name" value="Nucleotidyltransferase substrate binding subunit/domain"/>
    <property type="match status" value="1"/>
</dbReference>
<evidence type="ECO:0000313" key="2">
    <source>
        <dbReference type="EMBL" id="OGG14846.1"/>
    </source>
</evidence>
<dbReference type="AlphaFoldDB" id="A0A1F5ZQR2"/>
<protein>
    <recommendedName>
        <fullName evidence="1">HEPN domain-containing protein</fullName>
    </recommendedName>
</protein>
<dbReference type="Pfam" id="PF05168">
    <property type="entry name" value="HEPN"/>
    <property type="match status" value="1"/>
</dbReference>
<dbReference type="PROSITE" id="PS50910">
    <property type="entry name" value="HEPN"/>
    <property type="match status" value="1"/>
</dbReference>
<dbReference type="SMART" id="SM00748">
    <property type="entry name" value="HEPN"/>
    <property type="match status" value="1"/>
</dbReference>
<sequence length="128" mass="15092">MTAQDLIAHWQTTAQDAFDTAEVLLRSKRYDHALFFCHLAIEKLLKGLVVKKTNTHPLPIHALVKLATQADIALDQQQRRKLEEITKWNIQARYDSIKRELYHKATREFTIQWMATVNDLFVWLTNQY</sequence>
<dbReference type="Proteomes" id="UP000177416">
    <property type="component" value="Unassembled WGS sequence"/>
</dbReference>
<dbReference type="InterPro" id="IPR007842">
    <property type="entry name" value="HEPN_dom"/>
</dbReference>
<evidence type="ECO:0000313" key="3">
    <source>
        <dbReference type="Proteomes" id="UP000177416"/>
    </source>
</evidence>